<sequence>MIQNNETDGINDTDNIIKTHELPDATLNLWVILFIVAMFFTVTCYAYLYCWQMDYYQRHRPPVAQQQLIVALDRRRENEEIEETAV</sequence>
<evidence type="ECO:0000313" key="3">
    <source>
        <dbReference type="Proteomes" id="UP000053097"/>
    </source>
</evidence>
<evidence type="ECO:0000256" key="1">
    <source>
        <dbReference type="SAM" id="Phobius"/>
    </source>
</evidence>
<keyword evidence="1" id="KW-1133">Transmembrane helix</keyword>
<dbReference type="Proteomes" id="UP000053097">
    <property type="component" value="Unassembled WGS sequence"/>
</dbReference>
<organism evidence="2 3">
    <name type="scientific">Ooceraea biroi</name>
    <name type="common">Clonal raider ant</name>
    <name type="synonym">Cerapachys biroi</name>
    <dbReference type="NCBI Taxonomy" id="2015173"/>
    <lineage>
        <taxon>Eukaryota</taxon>
        <taxon>Metazoa</taxon>
        <taxon>Ecdysozoa</taxon>
        <taxon>Arthropoda</taxon>
        <taxon>Hexapoda</taxon>
        <taxon>Insecta</taxon>
        <taxon>Pterygota</taxon>
        <taxon>Neoptera</taxon>
        <taxon>Endopterygota</taxon>
        <taxon>Hymenoptera</taxon>
        <taxon>Apocrita</taxon>
        <taxon>Aculeata</taxon>
        <taxon>Formicoidea</taxon>
        <taxon>Formicidae</taxon>
        <taxon>Dorylinae</taxon>
        <taxon>Ooceraea</taxon>
    </lineage>
</organism>
<dbReference type="EMBL" id="KK107538">
    <property type="protein sequence ID" value="EZA49131.1"/>
    <property type="molecule type" value="Genomic_DNA"/>
</dbReference>
<protein>
    <submittedName>
        <fullName evidence="2">Uncharacterized protein</fullName>
    </submittedName>
</protein>
<proteinExistence type="predicted"/>
<name>A0A026W0M8_OOCBI</name>
<accession>A0A026W0M8</accession>
<dbReference type="AlphaFoldDB" id="A0A026W0M8"/>
<reference evidence="2 3" key="1">
    <citation type="journal article" date="2014" name="Curr. Biol.">
        <title>The genome of the clonal raider ant Cerapachys biroi.</title>
        <authorList>
            <person name="Oxley P.R."/>
            <person name="Ji L."/>
            <person name="Fetter-Pruneda I."/>
            <person name="McKenzie S.K."/>
            <person name="Li C."/>
            <person name="Hu H."/>
            <person name="Zhang G."/>
            <person name="Kronauer D.J."/>
        </authorList>
    </citation>
    <scope>NUCLEOTIDE SEQUENCE [LARGE SCALE GENOMIC DNA]</scope>
</reference>
<gene>
    <name evidence="2" type="ORF">X777_12544</name>
</gene>
<evidence type="ECO:0000313" key="2">
    <source>
        <dbReference type="EMBL" id="EZA49131.1"/>
    </source>
</evidence>
<keyword evidence="3" id="KW-1185">Reference proteome</keyword>
<keyword evidence="1" id="KW-0812">Transmembrane</keyword>
<keyword evidence="1" id="KW-0472">Membrane</keyword>
<feature type="transmembrane region" description="Helical" evidence="1">
    <location>
        <begin position="29"/>
        <end position="50"/>
    </location>
</feature>